<proteinExistence type="predicted"/>
<dbReference type="AlphaFoldDB" id="A0A382TKC7"/>
<dbReference type="SUPFAM" id="SSF49899">
    <property type="entry name" value="Concanavalin A-like lectins/glucanases"/>
    <property type="match status" value="1"/>
</dbReference>
<name>A0A382TKC7_9ZZZZ</name>
<accession>A0A382TKC7</accession>
<organism evidence="1">
    <name type="scientific">marine metagenome</name>
    <dbReference type="NCBI Taxonomy" id="408172"/>
    <lineage>
        <taxon>unclassified sequences</taxon>
        <taxon>metagenomes</taxon>
        <taxon>ecological metagenomes</taxon>
    </lineage>
</organism>
<evidence type="ECO:0000313" key="1">
    <source>
        <dbReference type="EMBL" id="SVD22225.1"/>
    </source>
</evidence>
<protein>
    <recommendedName>
        <fullName evidence="2">LamG-like jellyroll fold domain-containing protein</fullName>
    </recommendedName>
</protein>
<reference evidence="1" key="1">
    <citation type="submission" date="2018-05" db="EMBL/GenBank/DDBJ databases">
        <authorList>
            <person name="Lanie J.A."/>
            <person name="Ng W.-L."/>
            <person name="Kazmierczak K.M."/>
            <person name="Andrzejewski T.M."/>
            <person name="Davidsen T.M."/>
            <person name="Wayne K.J."/>
            <person name="Tettelin H."/>
            <person name="Glass J.I."/>
            <person name="Rusch D."/>
            <person name="Podicherti R."/>
            <person name="Tsui H.-C.T."/>
            <person name="Winkler M.E."/>
        </authorList>
    </citation>
    <scope>NUCLEOTIDE SEQUENCE</scope>
</reference>
<dbReference type="Pfam" id="PF13385">
    <property type="entry name" value="Laminin_G_3"/>
    <property type="match status" value="1"/>
</dbReference>
<gene>
    <name evidence="1" type="ORF">METZ01_LOCUS375079</name>
</gene>
<dbReference type="Gene3D" id="2.60.120.200">
    <property type="match status" value="1"/>
</dbReference>
<sequence length="286" mass="31095">GNNGSINGATWSGDAAPVEPPVYGCTDEYAGNYNPDAVADDGSCTDYPQDGDRSLSFDGQDDFVGINVNTENDFSISGWFTFETADDGNAIIASGSNDFIRIDTYDNQKYFGYNSPTGANHRGQTSLSENTWYHFAVTRSGSDLSFYLNGDFDGSFYEPSTALDWVKIGVHRNGTQHHFHGNIDDITFWDTALEQDQVQITMFTDASWQDDNLVAHYRFNANDGGTLFDHSGNANHGNINGPNWDEGFVAPPTAVTFAVNMRGYDGDLSEGVFLAGGNIGSADPED</sequence>
<feature type="non-terminal residue" evidence="1">
    <location>
        <position position="1"/>
    </location>
</feature>
<evidence type="ECO:0008006" key="2">
    <source>
        <dbReference type="Google" id="ProtNLM"/>
    </source>
</evidence>
<dbReference type="EMBL" id="UINC01137095">
    <property type="protein sequence ID" value="SVD22225.1"/>
    <property type="molecule type" value="Genomic_DNA"/>
</dbReference>
<dbReference type="InterPro" id="IPR013320">
    <property type="entry name" value="ConA-like_dom_sf"/>
</dbReference>